<gene>
    <name evidence="2" type="ORF">NECAME_09612</name>
</gene>
<dbReference type="EMBL" id="KI659330">
    <property type="protein sequence ID" value="ETN79813.1"/>
    <property type="molecule type" value="Genomic_DNA"/>
</dbReference>
<dbReference type="KEGG" id="nai:NECAME_09612"/>
<feature type="region of interest" description="Disordered" evidence="1">
    <location>
        <begin position="38"/>
        <end position="62"/>
    </location>
</feature>
<sequence length="79" mass="8947">MNENAYFIHGPNAIPHPERFDQLPAHCSLKEVQEIIGESKIGHQSTKKPASNFRKPHSNLSAKRRLCITSKEKNEQVPS</sequence>
<evidence type="ECO:0000313" key="2">
    <source>
        <dbReference type="EMBL" id="ETN79813.1"/>
    </source>
</evidence>
<dbReference type="AlphaFoldDB" id="W2TDC8"/>
<reference evidence="3" key="1">
    <citation type="journal article" date="2014" name="Nat. Genet.">
        <title>Genome of the human hookworm Necator americanus.</title>
        <authorList>
            <person name="Tang Y.T."/>
            <person name="Gao X."/>
            <person name="Rosa B.A."/>
            <person name="Abubucker S."/>
            <person name="Hallsworth-Pepin K."/>
            <person name="Martin J."/>
            <person name="Tyagi R."/>
            <person name="Heizer E."/>
            <person name="Zhang X."/>
            <person name="Bhonagiri-Palsikar V."/>
            <person name="Minx P."/>
            <person name="Warren W.C."/>
            <person name="Wang Q."/>
            <person name="Zhan B."/>
            <person name="Hotez P.J."/>
            <person name="Sternberg P.W."/>
            <person name="Dougall A."/>
            <person name="Gaze S.T."/>
            <person name="Mulvenna J."/>
            <person name="Sotillo J."/>
            <person name="Ranganathan S."/>
            <person name="Rabelo E.M."/>
            <person name="Wilson R.K."/>
            <person name="Felgner P.L."/>
            <person name="Bethony J."/>
            <person name="Hawdon J.M."/>
            <person name="Gasser R.B."/>
            <person name="Loukas A."/>
            <person name="Mitreva M."/>
        </authorList>
    </citation>
    <scope>NUCLEOTIDE SEQUENCE [LARGE SCALE GENOMIC DNA]</scope>
</reference>
<protein>
    <submittedName>
        <fullName evidence="2">Uncharacterized protein</fullName>
    </submittedName>
</protein>
<accession>W2TDC8</accession>
<dbReference type="Proteomes" id="UP000053676">
    <property type="component" value="Unassembled WGS sequence"/>
</dbReference>
<evidence type="ECO:0000313" key="3">
    <source>
        <dbReference type="Proteomes" id="UP000053676"/>
    </source>
</evidence>
<organism evidence="2 3">
    <name type="scientific">Necator americanus</name>
    <name type="common">Human hookworm</name>
    <dbReference type="NCBI Taxonomy" id="51031"/>
    <lineage>
        <taxon>Eukaryota</taxon>
        <taxon>Metazoa</taxon>
        <taxon>Ecdysozoa</taxon>
        <taxon>Nematoda</taxon>
        <taxon>Chromadorea</taxon>
        <taxon>Rhabditida</taxon>
        <taxon>Rhabditina</taxon>
        <taxon>Rhabditomorpha</taxon>
        <taxon>Strongyloidea</taxon>
        <taxon>Ancylostomatidae</taxon>
        <taxon>Bunostominae</taxon>
        <taxon>Necator</taxon>
    </lineage>
</organism>
<name>W2TDC8_NECAM</name>
<evidence type="ECO:0000256" key="1">
    <source>
        <dbReference type="SAM" id="MobiDB-lite"/>
    </source>
</evidence>
<proteinExistence type="predicted"/>
<keyword evidence="3" id="KW-1185">Reference proteome</keyword>